<evidence type="ECO:0000256" key="4">
    <source>
        <dbReference type="ARBA" id="ARBA00022898"/>
    </source>
</evidence>
<comment type="cofactor">
    <cofactor evidence="1 6 7">
        <name>pyridoxal 5'-phosphate</name>
        <dbReference type="ChEBI" id="CHEBI:597326"/>
    </cofactor>
</comment>
<dbReference type="GO" id="GO:0030170">
    <property type="term" value="F:pyridoxal phosphate binding"/>
    <property type="evidence" value="ECO:0007669"/>
    <property type="project" value="InterPro"/>
</dbReference>
<dbReference type="PANTHER" id="PTHR45677:SF8">
    <property type="entry name" value="CYSTEINE SULFINIC ACID DECARBOXYLASE"/>
    <property type="match status" value="1"/>
</dbReference>
<dbReference type="Proteomes" id="UP000278746">
    <property type="component" value="Unassembled WGS sequence"/>
</dbReference>
<dbReference type="InterPro" id="IPR015424">
    <property type="entry name" value="PyrdxlP-dep_Trfase"/>
</dbReference>
<dbReference type="Gene3D" id="3.40.640.10">
    <property type="entry name" value="Type I PLP-dependent aspartate aminotransferase-like (Major domain)"/>
    <property type="match status" value="1"/>
</dbReference>
<gene>
    <name evidence="8" type="ORF">EBO34_07305</name>
</gene>
<dbReference type="GO" id="GO:0005737">
    <property type="term" value="C:cytoplasm"/>
    <property type="evidence" value="ECO:0007669"/>
    <property type="project" value="TreeGrafter"/>
</dbReference>
<dbReference type="GO" id="GO:0008483">
    <property type="term" value="F:transaminase activity"/>
    <property type="evidence" value="ECO:0007669"/>
    <property type="project" value="UniProtKB-KW"/>
</dbReference>
<dbReference type="InterPro" id="IPR015422">
    <property type="entry name" value="PyrdxlP-dep_Trfase_small"/>
</dbReference>
<keyword evidence="3" id="KW-0210">Decarboxylase</keyword>
<dbReference type="OrthoDB" id="9803665at2"/>
<dbReference type="AlphaFoldDB" id="A0A3M7TZ74"/>
<feature type="modified residue" description="N6-(pyridoxal phosphate)lysine" evidence="6">
    <location>
        <position position="323"/>
    </location>
</feature>
<keyword evidence="8" id="KW-0032">Aminotransferase</keyword>
<comment type="caution">
    <text evidence="8">The sequence shown here is derived from an EMBL/GenBank/DDBJ whole genome shotgun (WGS) entry which is preliminary data.</text>
</comment>
<dbReference type="RefSeq" id="WP_122897248.1">
    <property type="nucleotide sequence ID" value="NZ_RHIB01000001.1"/>
</dbReference>
<name>A0A3M7TZ74_9BACI</name>
<evidence type="ECO:0000256" key="1">
    <source>
        <dbReference type="ARBA" id="ARBA00001933"/>
    </source>
</evidence>
<keyword evidence="9" id="KW-1185">Reference proteome</keyword>
<dbReference type="InterPro" id="IPR015421">
    <property type="entry name" value="PyrdxlP-dep_Trfase_major"/>
</dbReference>
<evidence type="ECO:0000313" key="9">
    <source>
        <dbReference type="Proteomes" id="UP000278746"/>
    </source>
</evidence>
<dbReference type="EMBL" id="RHIB01000001">
    <property type="protein sequence ID" value="RNA69735.1"/>
    <property type="molecule type" value="Genomic_DNA"/>
</dbReference>
<evidence type="ECO:0000256" key="6">
    <source>
        <dbReference type="PIRSR" id="PIRSR602129-50"/>
    </source>
</evidence>
<dbReference type="Gene3D" id="3.90.1150.10">
    <property type="entry name" value="Aspartate Aminotransferase, domain 1"/>
    <property type="match status" value="1"/>
</dbReference>
<evidence type="ECO:0000256" key="2">
    <source>
        <dbReference type="ARBA" id="ARBA00009533"/>
    </source>
</evidence>
<evidence type="ECO:0000256" key="3">
    <source>
        <dbReference type="ARBA" id="ARBA00022793"/>
    </source>
</evidence>
<dbReference type="GO" id="GO:0019752">
    <property type="term" value="P:carboxylic acid metabolic process"/>
    <property type="evidence" value="ECO:0007669"/>
    <property type="project" value="InterPro"/>
</dbReference>
<sequence>MAILHSHLQKNVHTYDSLFLHQGHKGRKAFQEQMGLVVQKLTEVFSVSDKPFNGQSPQQVKYEVEFMMRFSNGGYSLEEALDDIEGPILKNSLHISHRKSIAHLHCPPLISGIAAELIIGALNQSMDSWDQSTAATYVEKELVRQLAEKAELPDTADGTFTSGGTQSNYMGLLLARDYFCHRNWNHLVQEKGLPPGFEKLRILCSEEAHFTVQKSAAQLGLGKQAVVTINTDDRHRMRIEDVEDTLTELKAKELLPFAIVATCGTTDYGSIDPLYELKVLARQHALWMHVDAAFGGGLLFSHNHRENVNGLSLADSITLDFHKLFYQPISCGLFLVSDRKNLRYLSYHADYLNPVEDEEEGISNLVNKSVQTTKRFDALKVLLTFKTVGTSLLGKMIDDTIEVAREAAKQLDERAEFLVENPVPELNTVVFRFQPQTTEKDTDELNRLIQQELLYQGKAAISKTSINGRTGLKFTLLNPRTNLQDIKEVINDVEEIGREIAMGGYRFDKCERDS</sequence>
<dbReference type="Pfam" id="PF00282">
    <property type="entry name" value="Pyridoxal_deC"/>
    <property type="match status" value="1"/>
</dbReference>
<protein>
    <submittedName>
        <fullName evidence="8">Aspartate aminotransferase family protein</fullName>
    </submittedName>
</protein>
<keyword evidence="4 6" id="KW-0663">Pyridoxal phosphate</keyword>
<dbReference type="Gene3D" id="1.20.1650.10">
    <property type="entry name" value="PLP-dependent transferases"/>
    <property type="match status" value="1"/>
</dbReference>
<evidence type="ECO:0000256" key="7">
    <source>
        <dbReference type="RuleBase" id="RU000382"/>
    </source>
</evidence>
<evidence type="ECO:0000313" key="8">
    <source>
        <dbReference type="EMBL" id="RNA69735.1"/>
    </source>
</evidence>
<dbReference type="SUPFAM" id="SSF53383">
    <property type="entry name" value="PLP-dependent transferases"/>
    <property type="match status" value="1"/>
</dbReference>
<proteinExistence type="inferred from homology"/>
<reference evidence="8 9" key="1">
    <citation type="submission" date="2018-10" db="EMBL/GenBank/DDBJ databases">
        <title>Bacillus Keqinensis sp. nov., a moderately halophilic bacterium isolated from a saline-alkaline lake.</title>
        <authorList>
            <person name="Wang H."/>
        </authorList>
    </citation>
    <scope>NUCLEOTIDE SEQUENCE [LARGE SCALE GENOMIC DNA]</scope>
    <source>
        <strain evidence="8 9">KQ-3</strain>
    </source>
</reference>
<evidence type="ECO:0000256" key="5">
    <source>
        <dbReference type="ARBA" id="ARBA00023239"/>
    </source>
</evidence>
<organism evidence="8 9">
    <name type="scientific">Alteribacter keqinensis</name>
    <dbReference type="NCBI Taxonomy" id="2483800"/>
    <lineage>
        <taxon>Bacteria</taxon>
        <taxon>Bacillati</taxon>
        <taxon>Bacillota</taxon>
        <taxon>Bacilli</taxon>
        <taxon>Bacillales</taxon>
        <taxon>Bacillaceae</taxon>
        <taxon>Alteribacter</taxon>
    </lineage>
</organism>
<comment type="similarity">
    <text evidence="2 7">Belongs to the group II decarboxylase family.</text>
</comment>
<keyword evidence="5 7" id="KW-0456">Lyase</keyword>
<dbReference type="InterPro" id="IPR002129">
    <property type="entry name" value="PyrdxlP-dep_de-COase"/>
</dbReference>
<accession>A0A3M7TZ74</accession>
<dbReference type="CDD" id="cd06450">
    <property type="entry name" value="DOPA_deC_like"/>
    <property type="match status" value="1"/>
</dbReference>
<dbReference type="PANTHER" id="PTHR45677">
    <property type="entry name" value="GLUTAMATE DECARBOXYLASE-RELATED"/>
    <property type="match status" value="1"/>
</dbReference>
<keyword evidence="8" id="KW-0808">Transferase</keyword>
<dbReference type="GO" id="GO:0004058">
    <property type="term" value="F:aromatic-L-amino-acid decarboxylase activity"/>
    <property type="evidence" value="ECO:0007669"/>
    <property type="project" value="UniProtKB-ARBA"/>
</dbReference>